<feature type="transmembrane region" description="Helical" evidence="1">
    <location>
        <begin position="55"/>
        <end position="75"/>
    </location>
</feature>
<dbReference type="AlphaFoldDB" id="A0A1I1Y008"/>
<dbReference type="RefSeq" id="WP_092955943.1">
    <property type="nucleotide sequence ID" value="NZ_FOMQ01000015.1"/>
</dbReference>
<gene>
    <name evidence="2" type="ORF">SAMN04489710_11546</name>
</gene>
<protein>
    <submittedName>
        <fullName evidence="2">Uncharacterized protein</fullName>
    </submittedName>
</protein>
<feature type="transmembrane region" description="Helical" evidence="1">
    <location>
        <begin position="119"/>
        <end position="137"/>
    </location>
</feature>
<feature type="transmembrane region" description="Helical" evidence="1">
    <location>
        <begin position="87"/>
        <end position="107"/>
    </location>
</feature>
<proteinExistence type="predicted"/>
<dbReference type="EMBL" id="FOMQ01000015">
    <property type="protein sequence ID" value="SFE12891.1"/>
    <property type="molecule type" value="Genomic_DNA"/>
</dbReference>
<evidence type="ECO:0000256" key="1">
    <source>
        <dbReference type="SAM" id="Phobius"/>
    </source>
</evidence>
<reference evidence="3" key="1">
    <citation type="submission" date="2016-10" db="EMBL/GenBank/DDBJ databases">
        <authorList>
            <person name="Varghese N."/>
            <person name="Submissions S."/>
        </authorList>
    </citation>
    <scope>NUCLEOTIDE SEQUENCE [LARGE SCALE GENOMIC DNA]</scope>
    <source>
        <strain evidence="3">DSM 7481</strain>
    </source>
</reference>
<accession>A0A1I1Y008</accession>
<feature type="transmembrane region" description="Helical" evidence="1">
    <location>
        <begin position="27"/>
        <end position="49"/>
    </location>
</feature>
<keyword evidence="3" id="KW-1185">Reference proteome</keyword>
<evidence type="ECO:0000313" key="2">
    <source>
        <dbReference type="EMBL" id="SFE12891.1"/>
    </source>
</evidence>
<keyword evidence="1" id="KW-0472">Membrane</keyword>
<dbReference type="Proteomes" id="UP000199517">
    <property type="component" value="Unassembled WGS sequence"/>
</dbReference>
<keyword evidence="1" id="KW-0812">Transmembrane</keyword>
<evidence type="ECO:0000313" key="3">
    <source>
        <dbReference type="Proteomes" id="UP000199517"/>
    </source>
</evidence>
<name>A0A1I1Y008_9BURK</name>
<dbReference type="OrthoDB" id="119964at2"/>
<keyword evidence="1" id="KW-1133">Transmembrane helix</keyword>
<sequence length="141" mass="15265">MSVSAASRSAQSSPASSPSRRYALRTALFMAAYSLFHIAAIFGAFDAWIGTPAGWLLALAVALPIAGQVWALMRLIADSDEYLRVLWAKRVILSAGIVLVVCTAWGFGETYANAPGLKAWLVFPLFWAVSAVVWPFVRSSR</sequence>
<organism evidence="2 3">
    <name type="scientific">Paracidovorax konjaci</name>
    <dbReference type="NCBI Taxonomy" id="32040"/>
    <lineage>
        <taxon>Bacteria</taxon>
        <taxon>Pseudomonadati</taxon>
        <taxon>Pseudomonadota</taxon>
        <taxon>Betaproteobacteria</taxon>
        <taxon>Burkholderiales</taxon>
        <taxon>Comamonadaceae</taxon>
        <taxon>Paracidovorax</taxon>
    </lineage>
</organism>
<dbReference type="STRING" id="32040.SAMN04489710_11546"/>